<dbReference type="InterPro" id="IPR009003">
    <property type="entry name" value="Peptidase_S1_PA"/>
</dbReference>
<dbReference type="OrthoDB" id="5619888at2"/>
<protein>
    <submittedName>
        <fullName evidence="1">Trypsin-like peptidase</fullName>
    </submittedName>
</protein>
<dbReference type="EMBL" id="SNZB01000001">
    <property type="protein sequence ID" value="TDR23272.1"/>
    <property type="molecule type" value="Genomic_DNA"/>
</dbReference>
<reference evidence="1 2" key="1">
    <citation type="submission" date="2019-03" db="EMBL/GenBank/DDBJ databases">
        <title>Genomic Encyclopedia of Type Strains, Phase IV (KMG-IV): sequencing the most valuable type-strain genomes for metagenomic binning, comparative biology and taxonomic classification.</title>
        <authorList>
            <person name="Goeker M."/>
        </authorList>
    </citation>
    <scope>NUCLEOTIDE SEQUENCE [LARGE SCALE GENOMIC DNA]</scope>
    <source>
        <strain evidence="1 2">DSM 25488</strain>
    </source>
</reference>
<dbReference type="CDD" id="cd00146">
    <property type="entry name" value="PKD"/>
    <property type="match status" value="1"/>
</dbReference>
<dbReference type="SUPFAM" id="SSF50494">
    <property type="entry name" value="Trypsin-like serine proteases"/>
    <property type="match status" value="1"/>
</dbReference>
<dbReference type="Gene3D" id="2.60.40.10">
    <property type="entry name" value="Immunoglobulins"/>
    <property type="match status" value="1"/>
</dbReference>
<dbReference type="InterPro" id="IPR043504">
    <property type="entry name" value="Peptidase_S1_PA_chymotrypsin"/>
</dbReference>
<keyword evidence="2" id="KW-1185">Reference proteome</keyword>
<dbReference type="AlphaFoldDB" id="A0A4R6XTI9"/>
<dbReference type="InterPro" id="IPR013783">
    <property type="entry name" value="Ig-like_fold"/>
</dbReference>
<organism evidence="1 2">
    <name type="scientific">Marinicella litoralis</name>
    <dbReference type="NCBI Taxonomy" id="644220"/>
    <lineage>
        <taxon>Bacteria</taxon>
        <taxon>Pseudomonadati</taxon>
        <taxon>Pseudomonadota</taxon>
        <taxon>Gammaproteobacteria</taxon>
        <taxon>Lysobacterales</taxon>
        <taxon>Marinicellaceae</taxon>
        <taxon>Marinicella</taxon>
    </lineage>
</organism>
<dbReference type="Pfam" id="PF13365">
    <property type="entry name" value="Trypsin_2"/>
    <property type="match status" value="1"/>
</dbReference>
<dbReference type="RefSeq" id="WP_099018076.1">
    <property type="nucleotide sequence ID" value="NZ_NIHB01000001.1"/>
</dbReference>
<sequence>MKNIIFLLLLSGLAHSQNKETTYYLPAIDVAAEKSQLPKSKGPLKYAINTIVNDIKINDGKSTTGQWRADKTGYSIWTINIQADNATSLDFGFKEFYLPPSATLTVYNNDETVIKGPYTGAVNKKNGYFWPGTVPGDSARIEIVVADKFKNYLTFNLANIYRGFYKFWEQPLASKSLSCNIDVNCPEGDDWENQINSVARYSFATNNGASLCTGQLINNTAQNGTPYFLTANHCGFEGATTQNQKEAIAASMNIWWNYQSLSCRTPGSAQSGTQISTAGFNDTQSGASYIANNSDSDFALVSLNQVPNSNYGVEYTGWDRSDIAPDSAVSIHHPRGHAKRIAIENNPLSITSPFASQGVNNTHLSINVWDEGLTEQGSSGGGLWNSGGLLVGQLHFGDLAQVCTDPVSDSYGRFNTSWDQGANTQSRLKEWLDPLNTGQMTLQGTGGCDAPAVSIINNSSNAVGDNLIFESQVSGGIGPYTYEWDINGDELIDGQSNTVQVRYPKQYVGNVNLSVKDSTGCESNASQAVVIEGPYLELQQLDNIRINLDLVCGNNDEVIDPGERWTSTIEVSNVGSSTATDAFVAMGVAQTSVLNGVADNYGNVVSSCDRLFIDISSTGDLIPWEAAANVTGTDAADEGSALIQLSQAFEHYGQAVNQLRASTNGFLSTSANATGGDWDNDCPLPQAPDKDNEGARIAPMHDDLRDALFYHQSFSSCPRASEMGGDLACEVFLWKGADLYDTQGVIESIDIQAILYPTTSQWVYQYSGTGFDGSSSTTGMQNPSATDGLTFACNTASSINNTDAVCTFNKNHLPESDGADFVKLEIPAIPVGNLAANQSGGNILEFSVAENATCGTSFAFNHEASVYDQGFNAGKDNIFVGTIGNNGVCNPVTHCDVADNGNDIDPRDGLWWNPNRSGNGVDLHVTNQSSLLYVMYTGNPDRSPIWYIANNAESAHNQYYNDILKVEYPGGFAANNQQIETVGWSNTTFTSDTSAIQVRRINGELSAEKIILDQFAADPTPNMHTGHYYSPSENGWGQSIITLGDVRVAIGYIYDQLGAPFWTIASGSNDGGEKTVVTADTFCPHCPSLPLDVHTIGTLRMDLNGQSNGTINEYIISYPPEAAQPQATWNKSNLSIENLVPADN</sequence>
<evidence type="ECO:0000313" key="2">
    <source>
        <dbReference type="Proteomes" id="UP000295724"/>
    </source>
</evidence>
<dbReference type="Proteomes" id="UP000295724">
    <property type="component" value="Unassembled WGS sequence"/>
</dbReference>
<name>A0A4R6XTI9_9GAMM</name>
<dbReference type="PANTHER" id="PTHR36234:SF5">
    <property type="entry name" value="LYSYL ENDOPEPTIDASE"/>
    <property type="match status" value="1"/>
</dbReference>
<gene>
    <name evidence="1" type="ORF">C8D91_0132</name>
</gene>
<evidence type="ECO:0000313" key="1">
    <source>
        <dbReference type="EMBL" id="TDR23272.1"/>
    </source>
</evidence>
<dbReference type="PANTHER" id="PTHR36234">
    <property type="entry name" value="LYSYL ENDOPEPTIDASE"/>
    <property type="match status" value="1"/>
</dbReference>
<accession>A0A4R6XTI9</accession>
<proteinExistence type="predicted"/>
<dbReference type="Gene3D" id="2.40.10.10">
    <property type="entry name" value="Trypsin-like serine proteases"/>
    <property type="match status" value="2"/>
</dbReference>
<comment type="caution">
    <text evidence="1">The sequence shown here is derived from an EMBL/GenBank/DDBJ whole genome shotgun (WGS) entry which is preliminary data.</text>
</comment>